<evidence type="ECO:0000259" key="1">
    <source>
        <dbReference type="Pfam" id="PF13649"/>
    </source>
</evidence>
<protein>
    <submittedName>
        <fullName evidence="2">AdoMet_MTases domain containing protein</fullName>
    </submittedName>
</protein>
<dbReference type="Pfam" id="PF13649">
    <property type="entry name" value="Methyltransf_25"/>
    <property type="match status" value="1"/>
</dbReference>
<dbReference type="CDD" id="cd02440">
    <property type="entry name" value="AdoMet_MTases"/>
    <property type="match status" value="1"/>
</dbReference>
<gene>
    <name evidence="2" type="ORF">UFOVP328_175</name>
</gene>
<feature type="domain" description="Methyltransferase" evidence="1">
    <location>
        <begin position="51"/>
        <end position="131"/>
    </location>
</feature>
<dbReference type="InterPro" id="IPR041698">
    <property type="entry name" value="Methyltransf_25"/>
</dbReference>
<organism evidence="2">
    <name type="scientific">uncultured Caudovirales phage</name>
    <dbReference type="NCBI Taxonomy" id="2100421"/>
    <lineage>
        <taxon>Viruses</taxon>
        <taxon>Duplodnaviria</taxon>
        <taxon>Heunggongvirae</taxon>
        <taxon>Uroviricota</taxon>
        <taxon>Caudoviricetes</taxon>
        <taxon>Peduoviridae</taxon>
        <taxon>Maltschvirus</taxon>
        <taxon>Maltschvirus maltsch</taxon>
    </lineage>
</organism>
<sequence>MKNSFLDHPEFLDCDFRANKPPNCGVPYNNNITVMKHELLLSPERVAGKRILDIGSFIGQTADWCLANGAAHVTGVEISPDFCATARELLGKYYSNDQYTIINQGLDDFFNTNTERFDLVFCWGVLFGHHDHVWLLNHLAQRGDHVIVESRHPKWMWNTNQDIMPHDFWYDLEYTIPYTEWQTGDMTMLVAVNGSAYCTAANSSIAAIKLIMEMAGFRSDLTVYEKMKAAWPDNFGMIRDPKKIGRFVIEFFRDSDVHKHALTRDIFQDPELWDRNYVDWLAKK</sequence>
<name>A0A6J5LVY4_9CAUD</name>
<evidence type="ECO:0000313" key="2">
    <source>
        <dbReference type="EMBL" id="CAB4137982.1"/>
    </source>
</evidence>
<reference evidence="2" key="1">
    <citation type="submission" date="2020-04" db="EMBL/GenBank/DDBJ databases">
        <authorList>
            <person name="Chiriac C."/>
            <person name="Salcher M."/>
            <person name="Ghai R."/>
            <person name="Kavagutti S V."/>
        </authorList>
    </citation>
    <scope>NUCLEOTIDE SEQUENCE</scope>
</reference>
<accession>A0A6J5LVY4</accession>
<dbReference type="InterPro" id="IPR029063">
    <property type="entry name" value="SAM-dependent_MTases_sf"/>
</dbReference>
<dbReference type="SUPFAM" id="SSF53335">
    <property type="entry name" value="S-adenosyl-L-methionine-dependent methyltransferases"/>
    <property type="match status" value="1"/>
</dbReference>
<proteinExistence type="predicted"/>
<dbReference type="Gene3D" id="3.40.50.150">
    <property type="entry name" value="Vaccinia Virus protein VP39"/>
    <property type="match status" value="1"/>
</dbReference>
<dbReference type="EMBL" id="LR796341">
    <property type="protein sequence ID" value="CAB4137982.1"/>
    <property type="molecule type" value="Genomic_DNA"/>
</dbReference>